<feature type="region of interest" description="Disordered" evidence="1">
    <location>
        <begin position="305"/>
        <end position="348"/>
    </location>
</feature>
<gene>
    <name evidence="3" type="ORF">AQUCO_03600060v1</name>
</gene>
<feature type="compositionally biased region" description="Polar residues" evidence="1">
    <location>
        <begin position="306"/>
        <end position="334"/>
    </location>
</feature>
<keyword evidence="4" id="KW-1185">Reference proteome</keyword>
<dbReference type="EMBL" id="KZ305053">
    <property type="protein sequence ID" value="PIA35134.1"/>
    <property type="molecule type" value="Genomic_DNA"/>
</dbReference>
<feature type="compositionally biased region" description="Polar residues" evidence="1">
    <location>
        <begin position="105"/>
        <end position="116"/>
    </location>
</feature>
<keyword evidence="2" id="KW-0732">Signal</keyword>
<evidence type="ECO:0008006" key="5">
    <source>
        <dbReference type="Google" id="ProtNLM"/>
    </source>
</evidence>
<protein>
    <recommendedName>
        <fullName evidence="5">Protein E6</fullName>
    </recommendedName>
</protein>
<feature type="compositionally biased region" description="Low complexity" evidence="1">
    <location>
        <begin position="44"/>
        <end position="66"/>
    </location>
</feature>
<dbReference type="OrthoDB" id="1306371at2759"/>
<feature type="region of interest" description="Disordered" evidence="1">
    <location>
        <begin position="44"/>
        <end position="153"/>
    </location>
</feature>
<dbReference type="InterPro" id="IPR040290">
    <property type="entry name" value="Prot_E6-like"/>
</dbReference>
<feature type="signal peptide" evidence="2">
    <location>
        <begin position="1"/>
        <end position="24"/>
    </location>
</feature>
<sequence length="348" mass="39133">MAVPVKHLAFFFLIFLFFSIQIQARESKFFSKFNHYETTTIGSNNIPTTTASSNATTVNPTTTTTNDNGSKRSELTQEQGASVEQEEEPSFTQQATNGYGLYGHGSNQDSSTTGEITQDDTFGDLPEKTSTQEYTRGSYEDKEANTGYHGDNNGNYGYKANQFGMSNTRLMDNGNVNSNNGYKKQYNNGNINNNNDNNNGYEAMQDSLSDTTLSAHGNNDYKTKDFSMSNSRFMDNGINNNNNGYETKQYGTSGISKDDNLSRSKQQGLSDTRFMENGKYFYNVNNENSYLNKYHPAVNRNYDGFRSSSQGVNSRNNYNYGNSEKNDFNNSMEESQFPEEGNQEEFQP</sequence>
<dbReference type="Proteomes" id="UP000230069">
    <property type="component" value="Unassembled WGS sequence"/>
</dbReference>
<accession>A0A2G5CV20</accession>
<dbReference type="AlphaFoldDB" id="A0A2G5CV20"/>
<evidence type="ECO:0000256" key="2">
    <source>
        <dbReference type="SAM" id="SignalP"/>
    </source>
</evidence>
<evidence type="ECO:0000256" key="1">
    <source>
        <dbReference type="SAM" id="MobiDB-lite"/>
    </source>
</evidence>
<dbReference type="PANTHER" id="PTHR35274">
    <property type="entry name" value="E6-LIKE PROTEIN"/>
    <property type="match status" value="1"/>
</dbReference>
<evidence type="ECO:0000313" key="4">
    <source>
        <dbReference type="Proteomes" id="UP000230069"/>
    </source>
</evidence>
<evidence type="ECO:0000313" key="3">
    <source>
        <dbReference type="EMBL" id="PIA35134.1"/>
    </source>
</evidence>
<reference evidence="3 4" key="1">
    <citation type="submission" date="2017-09" db="EMBL/GenBank/DDBJ databases">
        <title>WGS assembly of Aquilegia coerulea Goldsmith.</title>
        <authorList>
            <person name="Hodges S."/>
            <person name="Kramer E."/>
            <person name="Nordborg M."/>
            <person name="Tomkins J."/>
            <person name="Borevitz J."/>
            <person name="Derieg N."/>
            <person name="Yan J."/>
            <person name="Mihaltcheva S."/>
            <person name="Hayes R.D."/>
            <person name="Rokhsar D."/>
        </authorList>
    </citation>
    <scope>NUCLEOTIDE SEQUENCE [LARGE SCALE GENOMIC DNA]</scope>
    <source>
        <strain evidence="4">cv. Goldsmith</strain>
    </source>
</reference>
<proteinExistence type="predicted"/>
<feature type="chain" id="PRO_5013841644" description="Protein E6" evidence="2">
    <location>
        <begin position="25"/>
        <end position="348"/>
    </location>
</feature>
<name>A0A2G5CV20_AQUCA</name>
<organism evidence="3 4">
    <name type="scientific">Aquilegia coerulea</name>
    <name type="common">Rocky mountain columbine</name>
    <dbReference type="NCBI Taxonomy" id="218851"/>
    <lineage>
        <taxon>Eukaryota</taxon>
        <taxon>Viridiplantae</taxon>
        <taxon>Streptophyta</taxon>
        <taxon>Embryophyta</taxon>
        <taxon>Tracheophyta</taxon>
        <taxon>Spermatophyta</taxon>
        <taxon>Magnoliopsida</taxon>
        <taxon>Ranunculales</taxon>
        <taxon>Ranunculaceae</taxon>
        <taxon>Thalictroideae</taxon>
        <taxon>Aquilegia</taxon>
    </lineage>
</organism>
<dbReference type="PANTHER" id="PTHR35274:SF2">
    <property type="entry name" value="E6-LIKE PROTEIN"/>
    <property type="match status" value="1"/>
</dbReference>